<dbReference type="InterPro" id="IPR050243">
    <property type="entry name" value="PHP_phosphatase"/>
</dbReference>
<dbReference type="Gene3D" id="3.20.20.140">
    <property type="entry name" value="Metal-dependent hydrolases"/>
    <property type="match status" value="1"/>
</dbReference>
<evidence type="ECO:0000313" key="3">
    <source>
        <dbReference type="Proteomes" id="UP000239863"/>
    </source>
</evidence>
<organism evidence="2 3">
    <name type="scientific">Clostridium algidicarnis DSM 15099</name>
    <dbReference type="NCBI Taxonomy" id="1121295"/>
    <lineage>
        <taxon>Bacteria</taxon>
        <taxon>Bacillati</taxon>
        <taxon>Bacillota</taxon>
        <taxon>Clostridia</taxon>
        <taxon>Eubacteriales</taxon>
        <taxon>Clostridiaceae</taxon>
        <taxon>Clostridium</taxon>
    </lineage>
</organism>
<dbReference type="InterPro" id="IPR016195">
    <property type="entry name" value="Pol/histidinol_Pase-like"/>
</dbReference>
<proteinExistence type="predicted"/>
<dbReference type="SUPFAM" id="SSF89550">
    <property type="entry name" value="PHP domain-like"/>
    <property type="match status" value="1"/>
</dbReference>
<dbReference type="AlphaFoldDB" id="A0A2S6FYL5"/>
<protein>
    <submittedName>
        <fullName evidence="2">Putative hydrolase</fullName>
    </submittedName>
</protein>
<dbReference type="Proteomes" id="UP000239863">
    <property type="component" value="Unassembled WGS sequence"/>
</dbReference>
<dbReference type="PANTHER" id="PTHR36928:SF1">
    <property type="entry name" value="PHOSPHATASE YCDX-RELATED"/>
    <property type="match status" value="1"/>
</dbReference>
<dbReference type="EMBL" id="PTIS01000005">
    <property type="protein sequence ID" value="PPK48662.1"/>
    <property type="molecule type" value="Genomic_DNA"/>
</dbReference>
<dbReference type="PANTHER" id="PTHR36928">
    <property type="entry name" value="PHOSPHATASE YCDX-RELATED"/>
    <property type="match status" value="1"/>
</dbReference>
<dbReference type="OrthoDB" id="9808747at2"/>
<sequence length="242" mass="27464">MKYVLDTHTHTIKSGHAYSTILENVRWAADHGIKLLCTTDHGPKMPGGPHEFYFSNLRVLPFYMEGIIHLKGCEANIIDFDGTLDISPRIQSRLDIMIASLHDNCITSRGREENTKAILRVMDNPNVDIIGHLGNPSFPIIEELVVKAAKEKNVLIEINNSSFKSRPGCEENCMKIASLCRDYNVNIVMGSDAHICYDIGKFDKSEEILKKAKVPDELIMNLDEKRLIKYLKYKGKLKDYNL</sequence>
<gene>
    <name evidence="2" type="ORF">BD821_10540</name>
</gene>
<feature type="domain" description="Polymerase/histidinol phosphatase N-terminal" evidence="1">
    <location>
        <begin position="5"/>
        <end position="79"/>
    </location>
</feature>
<dbReference type="InterPro" id="IPR003141">
    <property type="entry name" value="Pol/His_phosphatase_N"/>
</dbReference>
<accession>A0A2S6FYL5</accession>
<reference evidence="2 3" key="1">
    <citation type="submission" date="2018-02" db="EMBL/GenBank/DDBJ databases">
        <title>Genomic Encyclopedia of Archaeal and Bacterial Type Strains, Phase II (KMG-II): from individual species to whole genera.</title>
        <authorList>
            <person name="Goeker M."/>
        </authorList>
    </citation>
    <scope>NUCLEOTIDE SEQUENCE [LARGE SCALE GENOMIC DNA]</scope>
    <source>
        <strain evidence="2 3">DSM 15099</strain>
    </source>
</reference>
<dbReference type="CDD" id="cd07437">
    <property type="entry name" value="PHP_HisPPase_Ycdx_like"/>
    <property type="match status" value="1"/>
</dbReference>
<evidence type="ECO:0000259" key="1">
    <source>
        <dbReference type="SMART" id="SM00481"/>
    </source>
</evidence>
<dbReference type="GO" id="GO:0042578">
    <property type="term" value="F:phosphoric ester hydrolase activity"/>
    <property type="evidence" value="ECO:0007669"/>
    <property type="project" value="TreeGrafter"/>
</dbReference>
<dbReference type="RefSeq" id="WP_104409614.1">
    <property type="nucleotide sequence ID" value="NZ_PTIS01000005.1"/>
</dbReference>
<dbReference type="STRING" id="37659.GCA_000703125_01486"/>
<name>A0A2S6FYL5_9CLOT</name>
<evidence type="ECO:0000313" key="2">
    <source>
        <dbReference type="EMBL" id="PPK48662.1"/>
    </source>
</evidence>
<dbReference type="SMART" id="SM00481">
    <property type="entry name" value="POLIIIAc"/>
    <property type="match status" value="1"/>
</dbReference>
<keyword evidence="2" id="KW-0378">Hydrolase</keyword>
<dbReference type="GO" id="GO:0008270">
    <property type="term" value="F:zinc ion binding"/>
    <property type="evidence" value="ECO:0007669"/>
    <property type="project" value="TreeGrafter"/>
</dbReference>
<dbReference type="NCBIfam" id="NF006702">
    <property type="entry name" value="PRK09248.1"/>
    <property type="match status" value="1"/>
</dbReference>
<dbReference type="GO" id="GO:0005829">
    <property type="term" value="C:cytosol"/>
    <property type="evidence" value="ECO:0007669"/>
    <property type="project" value="TreeGrafter"/>
</dbReference>
<comment type="caution">
    <text evidence="2">The sequence shown here is derived from an EMBL/GenBank/DDBJ whole genome shotgun (WGS) entry which is preliminary data.</text>
</comment>